<dbReference type="PANTHER" id="PTHR23148:SF0">
    <property type="entry name" value="SERINE_ARGININE REPETITIVE MATRIX PROTEIN 1"/>
    <property type="match status" value="1"/>
</dbReference>
<reference evidence="4" key="1">
    <citation type="journal article" date="2011" name="Genome Biol.">
        <title>Comparative genomics of the social amoebae Dictyostelium discoideum and Dictyostelium purpureum.</title>
        <authorList>
            <consortium name="US DOE Joint Genome Institute (JGI-PGF)"/>
            <person name="Sucgang R."/>
            <person name="Kuo A."/>
            <person name="Tian X."/>
            <person name="Salerno W."/>
            <person name="Parikh A."/>
            <person name="Feasley C.L."/>
            <person name="Dalin E."/>
            <person name="Tu H."/>
            <person name="Huang E."/>
            <person name="Barry K."/>
            <person name="Lindquist E."/>
            <person name="Shapiro H."/>
            <person name="Bruce D."/>
            <person name="Schmutz J."/>
            <person name="Salamov A."/>
            <person name="Fey P."/>
            <person name="Gaudet P."/>
            <person name="Anjard C."/>
            <person name="Babu M.M."/>
            <person name="Basu S."/>
            <person name="Bushmanova Y."/>
            <person name="van der Wel H."/>
            <person name="Katoh-Kurasawa M."/>
            <person name="Dinh C."/>
            <person name="Coutinho P.M."/>
            <person name="Saito T."/>
            <person name="Elias M."/>
            <person name="Schaap P."/>
            <person name="Kay R.R."/>
            <person name="Henrissat B."/>
            <person name="Eichinger L."/>
            <person name="Rivero F."/>
            <person name="Putnam N.H."/>
            <person name="West C.M."/>
            <person name="Loomis W.F."/>
            <person name="Chisholm R.L."/>
            <person name="Shaulsky G."/>
            <person name="Strassmann J.E."/>
            <person name="Queller D.C."/>
            <person name="Kuspa A."/>
            <person name="Grigoriev I.V."/>
        </authorList>
    </citation>
    <scope>NUCLEOTIDE SEQUENCE [LARGE SCALE GENOMIC DNA]</scope>
    <source>
        <strain evidence="4">QSDP1</strain>
    </source>
</reference>
<dbReference type="Proteomes" id="UP000001064">
    <property type="component" value="Unassembled WGS sequence"/>
</dbReference>
<dbReference type="InParanoid" id="F0ZVM6"/>
<feature type="non-terminal residue" evidence="3">
    <location>
        <position position="132"/>
    </location>
</feature>
<dbReference type="SUPFAM" id="SSF101233">
    <property type="entry name" value="PWI domain"/>
    <property type="match status" value="1"/>
</dbReference>
<dbReference type="KEGG" id="dpp:DICPUDRAFT_24641"/>
<dbReference type="EMBL" id="GL871217">
    <property type="protein sequence ID" value="EGC32008.1"/>
    <property type="molecule type" value="Genomic_DNA"/>
</dbReference>
<dbReference type="RefSeq" id="XP_003291464.1">
    <property type="nucleotide sequence ID" value="XM_003291416.1"/>
</dbReference>
<evidence type="ECO:0000313" key="4">
    <source>
        <dbReference type="Proteomes" id="UP000001064"/>
    </source>
</evidence>
<dbReference type="Gene3D" id="1.20.1390.10">
    <property type="entry name" value="PWI domain"/>
    <property type="match status" value="1"/>
</dbReference>
<dbReference type="OMA" id="WISNRIT"/>
<feature type="non-terminal residue" evidence="3">
    <location>
        <position position="1"/>
    </location>
</feature>
<dbReference type="VEuPathDB" id="AmoebaDB:DICPUDRAFT_24641"/>
<keyword evidence="4" id="KW-1185">Reference proteome</keyword>
<protein>
    <recommendedName>
        <fullName evidence="2">PWI domain-containing protein</fullName>
    </recommendedName>
</protein>
<dbReference type="Pfam" id="PF01480">
    <property type="entry name" value="PWI"/>
    <property type="match status" value="1"/>
</dbReference>
<dbReference type="InterPro" id="IPR002483">
    <property type="entry name" value="PWI_dom"/>
</dbReference>
<dbReference type="PANTHER" id="PTHR23148">
    <property type="entry name" value="SERINE/ARGININE REGULATED NUCLEAR MATRIX PROTEIN"/>
    <property type="match status" value="1"/>
</dbReference>
<evidence type="ECO:0000256" key="1">
    <source>
        <dbReference type="ARBA" id="ARBA00022664"/>
    </source>
</evidence>
<dbReference type="SMART" id="SM00311">
    <property type="entry name" value="PWI"/>
    <property type="match status" value="1"/>
</dbReference>
<dbReference type="InterPro" id="IPR052225">
    <property type="entry name" value="Ser/Arg_repetitive_matrix"/>
</dbReference>
<accession>F0ZVM6</accession>
<dbReference type="GeneID" id="10507635"/>
<dbReference type="OrthoDB" id="163257at2759"/>
<gene>
    <name evidence="3" type="ORF">DICPUDRAFT_24641</name>
</gene>
<dbReference type="PROSITE" id="PS51025">
    <property type="entry name" value="PWI"/>
    <property type="match status" value="1"/>
</dbReference>
<evidence type="ECO:0000259" key="2">
    <source>
        <dbReference type="PROSITE" id="PS51025"/>
    </source>
</evidence>
<keyword evidence="1" id="KW-0507">mRNA processing</keyword>
<proteinExistence type="predicted"/>
<dbReference type="STRING" id="5786.F0ZVM6"/>
<evidence type="ECO:0000313" key="3">
    <source>
        <dbReference type="EMBL" id="EGC32008.1"/>
    </source>
</evidence>
<dbReference type="eggNOG" id="KOG2146">
    <property type="taxonomic scope" value="Eukaryota"/>
</dbReference>
<name>F0ZVM6_DICPU</name>
<dbReference type="GO" id="GO:0006397">
    <property type="term" value="P:mRNA processing"/>
    <property type="evidence" value="ECO:0007669"/>
    <property type="project" value="UniProtKB-KW"/>
</dbReference>
<organism evidence="3 4">
    <name type="scientific">Dictyostelium purpureum</name>
    <name type="common">Slime mold</name>
    <dbReference type="NCBI Taxonomy" id="5786"/>
    <lineage>
        <taxon>Eukaryota</taxon>
        <taxon>Amoebozoa</taxon>
        <taxon>Evosea</taxon>
        <taxon>Eumycetozoa</taxon>
        <taxon>Dictyostelia</taxon>
        <taxon>Dictyosteliales</taxon>
        <taxon>Dictyosteliaceae</taxon>
        <taxon>Dictyostelium</taxon>
    </lineage>
</organism>
<dbReference type="AlphaFoldDB" id="F0ZVM6"/>
<feature type="domain" description="PWI" evidence="2">
    <location>
        <begin position="20"/>
        <end position="118"/>
    </location>
</feature>
<dbReference type="InterPro" id="IPR036483">
    <property type="entry name" value="PWI_dom_sf"/>
</dbReference>
<sequence length="132" mass="15171">GTSAEQDDRFQDKNKKLLKTMKFPSIYKNKVDLSKVHLPSLKKWITKEVEENLGYDEITSDYIYNLLAESNTPNPKEIQISITGFLEQETPPFMEKLWKLLLSAQNAIGGIPEELLKDAQIASLKSKEEEER</sequence>